<keyword evidence="2" id="KW-1185">Reference proteome</keyword>
<dbReference type="PROSITE" id="PS50297">
    <property type="entry name" value="ANK_REP_REGION"/>
    <property type="match status" value="3"/>
</dbReference>
<name>A0ABR2B839_9ROSI</name>
<dbReference type="PANTHER" id="PTHR24186:SF37">
    <property type="entry name" value="PGG DOMAIN-CONTAINING PROTEIN"/>
    <property type="match status" value="1"/>
</dbReference>
<accession>A0ABR2B839</accession>
<proteinExistence type="predicted"/>
<dbReference type="SUPFAM" id="SSF48403">
    <property type="entry name" value="Ankyrin repeat"/>
    <property type="match status" value="1"/>
</dbReference>
<comment type="caution">
    <text evidence="1">The sequence shown here is derived from an EMBL/GenBank/DDBJ whole genome shotgun (WGS) entry which is preliminary data.</text>
</comment>
<protein>
    <submittedName>
        <fullName evidence="1">Uncharacterized protein</fullName>
    </submittedName>
</protein>
<dbReference type="Pfam" id="PF12796">
    <property type="entry name" value="Ank_2"/>
    <property type="match status" value="1"/>
</dbReference>
<dbReference type="Pfam" id="PF13857">
    <property type="entry name" value="Ank_5"/>
    <property type="match status" value="2"/>
</dbReference>
<sequence>MEKRLRNAAMEGDMKSLHQLLQQDPLILHRSIVSCASDTPLHVSSVLGHLRFVQQLLKLNPELASELDSHGCSALHLAAAKGYLGIVRELVEVDPEMTMVRNQEGRTPLHLAAIKGRVEIVNELVKARPESARVVTERGETVLQLSVGRNGLVGLKSLVELSGEDDEMVNHKDCEGNTLLHVAVPKKQIEIIKFLLTVPGLDVNAMNNNGFTALDTLKQSPRAFGDLEIESILRDAGVLSSKDLHVVAVEWIPSPPNIPRIPNSLVSNKSIRSETDSRK</sequence>
<gene>
    <name evidence="1" type="ORF">V6N12_067532</name>
</gene>
<dbReference type="Gene3D" id="1.25.40.20">
    <property type="entry name" value="Ankyrin repeat-containing domain"/>
    <property type="match status" value="1"/>
</dbReference>
<evidence type="ECO:0000313" key="2">
    <source>
        <dbReference type="Proteomes" id="UP001472677"/>
    </source>
</evidence>
<dbReference type="InterPro" id="IPR002110">
    <property type="entry name" value="Ankyrin_rpt"/>
</dbReference>
<reference evidence="1 2" key="1">
    <citation type="journal article" date="2024" name="G3 (Bethesda)">
        <title>Genome assembly of Hibiscus sabdariffa L. provides insights into metabolisms of medicinal natural products.</title>
        <authorList>
            <person name="Kim T."/>
        </authorList>
    </citation>
    <scope>NUCLEOTIDE SEQUENCE [LARGE SCALE GENOMIC DNA]</scope>
    <source>
        <strain evidence="1">TK-2024</strain>
        <tissue evidence="1">Old leaves</tissue>
    </source>
</reference>
<dbReference type="PROSITE" id="PS50088">
    <property type="entry name" value="ANK_REPEAT"/>
    <property type="match status" value="3"/>
</dbReference>
<evidence type="ECO:0000313" key="1">
    <source>
        <dbReference type="EMBL" id="KAK8503144.1"/>
    </source>
</evidence>
<dbReference type="PANTHER" id="PTHR24186">
    <property type="entry name" value="PROTEIN PHOSPHATASE 1 REGULATORY SUBUNIT"/>
    <property type="match status" value="1"/>
</dbReference>
<dbReference type="Proteomes" id="UP001472677">
    <property type="component" value="Unassembled WGS sequence"/>
</dbReference>
<dbReference type="SMART" id="SM00248">
    <property type="entry name" value="ANK"/>
    <property type="match status" value="4"/>
</dbReference>
<dbReference type="InterPro" id="IPR036770">
    <property type="entry name" value="Ankyrin_rpt-contain_sf"/>
</dbReference>
<dbReference type="EMBL" id="JBBPBM010000154">
    <property type="protein sequence ID" value="KAK8503144.1"/>
    <property type="molecule type" value="Genomic_DNA"/>
</dbReference>
<organism evidence="1 2">
    <name type="scientific">Hibiscus sabdariffa</name>
    <name type="common">roselle</name>
    <dbReference type="NCBI Taxonomy" id="183260"/>
    <lineage>
        <taxon>Eukaryota</taxon>
        <taxon>Viridiplantae</taxon>
        <taxon>Streptophyta</taxon>
        <taxon>Embryophyta</taxon>
        <taxon>Tracheophyta</taxon>
        <taxon>Spermatophyta</taxon>
        <taxon>Magnoliopsida</taxon>
        <taxon>eudicotyledons</taxon>
        <taxon>Gunneridae</taxon>
        <taxon>Pentapetalae</taxon>
        <taxon>rosids</taxon>
        <taxon>malvids</taxon>
        <taxon>Malvales</taxon>
        <taxon>Malvaceae</taxon>
        <taxon>Malvoideae</taxon>
        <taxon>Hibiscus</taxon>
    </lineage>
</organism>
<dbReference type="PRINTS" id="PR01415">
    <property type="entry name" value="ANKYRIN"/>
</dbReference>